<dbReference type="Gene3D" id="3.40.190.290">
    <property type="match status" value="1"/>
</dbReference>
<proteinExistence type="inferred from homology"/>
<protein>
    <submittedName>
        <fullName evidence="6">LysR family transcriptional regulator</fullName>
    </submittedName>
</protein>
<dbReference type="PANTHER" id="PTHR30419">
    <property type="entry name" value="HTH-TYPE TRANSCRIPTIONAL REGULATOR YBHD"/>
    <property type="match status" value="1"/>
</dbReference>
<dbReference type="Pfam" id="PF03466">
    <property type="entry name" value="LysR_substrate"/>
    <property type="match status" value="1"/>
</dbReference>
<dbReference type="InterPro" id="IPR000847">
    <property type="entry name" value="LysR_HTH_N"/>
</dbReference>
<dbReference type="InterPro" id="IPR036388">
    <property type="entry name" value="WH-like_DNA-bd_sf"/>
</dbReference>
<dbReference type="CDD" id="cd05466">
    <property type="entry name" value="PBP2_LTTR_substrate"/>
    <property type="match status" value="1"/>
</dbReference>
<dbReference type="GO" id="GO:0005829">
    <property type="term" value="C:cytosol"/>
    <property type="evidence" value="ECO:0007669"/>
    <property type="project" value="TreeGrafter"/>
</dbReference>
<comment type="similarity">
    <text evidence="1">Belongs to the LysR transcriptional regulatory family.</text>
</comment>
<dbReference type="SUPFAM" id="SSF53850">
    <property type="entry name" value="Periplasmic binding protein-like II"/>
    <property type="match status" value="1"/>
</dbReference>
<keyword evidence="4" id="KW-0804">Transcription</keyword>
<dbReference type="RefSeq" id="WP_133772760.1">
    <property type="nucleotide sequence ID" value="NZ_SNZR01000014.1"/>
</dbReference>
<dbReference type="GO" id="GO:0003700">
    <property type="term" value="F:DNA-binding transcription factor activity"/>
    <property type="evidence" value="ECO:0007669"/>
    <property type="project" value="InterPro"/>
</dbReference>
<dbReference type="SUPFAM" id="SSF46785">
    <property type="entry name" value="Winged helix' DNA-binding domain"/>
    <property type="match status" value="1"/>
</dbReference>
<dbReference type="PROSITE" id="PS50931">
    <property type="entry name" value="HTH_LYSR"/>
    <property type="match status" value="1"/>
</dbReference>
<dbReference type="PRINTS" id="PR00039">
    <property type="entry name" value="HTHLYSR"/>
</dbReference>
<dbReference type="Gene3D" id="1.10.10.10">
    <property type="entry name" value="Winged helix-like DNA-binding domain superfamily/Winged helix DNA-binding domain"/>
    <property type="match status" value="1"/>
</dbReference>
<keyword evidence="3" id="KW-0238">DNA-binding</keyword>
<dbReference type="EMBL" id="SNZR01000014">
    <property type="protein sequence ID" value="TDR89216.1"/>
    <property type="molecule type" value="Genomic_DNA"/>
</dbReference>
<dbReference type="OrthoDB" id="9775392at2"/>
<dbReference type="FunFam" id="1.10.10.10:FF:000001">
    <property type="entry name" value="LysR family transcriptional regulator"/>
    <property type="match status" value="1"/>
</dbReference>
<name>A0A4R7BYT8_9HYPH</name>
<dbReference type="InterPro" id="IPR005119">
    <property type="entry name" value="LysR_subst-bd"/>
</dbReference>
<evidence type="ECO:0000256" key="1">
    <source>
        <dbReference type="ARBA" id="ARBA00009437"/>
    </source>
</evidence>
<dbReference type="AlphaFoldDB" id="A0A4R7BYT8"/>
<evidence type="ECO:0000256" key="3">
    <source>
        <dbReference type="ARBA" id="ARBA00023125"/>
    </source>
</evidence>
<reference evidence="6 7" key="1">
    <citation type="submission" date="2019-03" db="EMBL/GenBank/DDBJ databases">
        <title>Genomic Encyclopedia of Type Strains, Phase IV (KMG-IV): sequencing the most valuable type-strain genomes for metagenomic binning, comparative biology and taxonomic classification.</title>
        <authorList>
            <person name="Goeker M."/>
        </authorList>
    </citation>
    <scope>NUCLEOTIDE SEQUENCE [LARGE SCALE GENOMIC DNA]</scope>
    <source>
        <strain evidence="6 7">DSM 25903</strain>
    </source>
</reference>
<accession>A0A4R7BYT8</accession>
<keyword evidence="2" id="KW-0805">Transcription regulation</keyword>
<gene>
    <name evidence="6" type="ORF">EV668_3705</name>
</gene>
<evidence type="ECO:0000259" key="5">
    <source>
        <dbReference type="PROSITE" id="PS50931"/>
    </source>
</evidence>
<organism evidence="6 7">
    <name type="scientific">Enterovirga rhinocerotis</name>
    <dbReference type="NCBI Taxonomy" id="1339210"/>
    <lineage>
        <taxon>Bacteria</taxon>
        <taxon>Pseudomonadati</taxon>
        <taxon>Pseudomonadota</taxon>
        <taxon>Alphaproteobacteria</taxon>
        <taxon>Hyphomicrobiales</taxon>
        <taxon>Methylobacteriaceae</taxon>
        <taxon>Enterovirga</taxon>
    </lineage>
</organism>
<comment type="caution">
    <text evidence="6">The sequence shown here is derived from an EMBL/GenBank/DDBJ whole genome shotgun (WGS) entry which is preliminary data.</text>
</comment>
<dbReference type="GO" id="GO:0003677">
    <property type="term" value="F:DNA binding"/>
    <property type="evidence" value="ECO:0007669"/>
    <property type="project" value="UniProtKB-KW"/>
</dbReference>
<evidence type="ECO:0000256" key="2">
    <source>
        <dbReference type="ARBA" id="ARBA00023015"/>
    </source>
</evidence>
<evidence type="ECO:0000256" key="4">
    <source>
        <dbReference type="ARBA" id="ARBA00023163"/>
    </source>
</evidence>
<keyword evidence="7" id="KW-1185">Reference proteome</keyword>
<feature type="domain" description="HTH lysR-type" evidence="5">
    <location>
        <begin position="1"/>
        <end position="57"/>
    </location>
</feature>
<evidence type="ECO:0000313" key="6">
    <source>
        <dbReference type="EMBL" id="TDR89216.1"/>
    </source>
</evidence>
<dbReference type="Proteomes" id="UP000295122">
    <property type="component" value="Unassembled WGS sequence"/>
</dbReference>
<dbReference type="Pfam" id="PF00126">
    <property type="entry name" value="HTH_1"/>
    <property type="match status" value="1"/>
</dbReference>
<dbReference type="InterPro" id="IPR036390">
    <property type="entry name" value="WH_DNA-bd_sf"/>
</dbReference>
<dbReference type="InterPro" id="IPR050950">
    <property type="entry name" value="HTH-type_LysR_regulators"/>
</dbReference>
<evidence type="ECO:0000313" key="7">
    <source>
        <dbReference type="Proteomes" id="UP000295122"/>
    </source>
</evidence>
<sequence length="297" mass="32280">MIRQLEFILALGRERHFGKAAAACNVSQPTLSNGVKALEDALGVLLVQRSSKFVGFTPEGERVVEWARRILGDVRGLRADLAALRHGLEGHVRIAAIPTALPMVAELTTPFRARYPAVRFSILSRTSREILDLLDNLEIEAGLSYLDNEPVGQVRTVPLYDERYHLLTDSGGPLGERASVTWSEVAPLPLCLLTPDMQNRRIIDQMLRNTGLSTTPTLVSNSTIVLVSHVRTGKWSSVLPKVVAESLGLPPTVSSIPIVDPDIAHSVGLIVADREPTTPLVAALLATAREVARAFAR</sequence>
<dbReference type="PANTHER" id="PTHR30419:SF31">
    <property type="entry name" value="BLR3139 PROTEIN"/>
    <property type="match status" value="1"/>
</dbReference>